<gene>
    <name evidence="1" type="ORF">CCAX7_32080</name>
</gene>
<dbReference type="PANTHER" id="PTHR33164:SF43">
    <property type="entry name" value="HTH-TYPE TRANSCRIPTIONAL REPRESSOR YETL"/>
    <property type="match status" value="1"/>
</dbReference>
<dbReference type="KEGG" id="ccot:CCAX7_32080"/>
<dbReference type="InterPro" id="IPR036388">
    <property type="entry name" value="WH-like_DNA-bd_sf"/>
</dbReference>
<evidence type="ECO:0000313" key="1">
    <source>
        <dbReference type="EMBL" id="BDI31157.1"/>
    </source>
</evidence>
<dbReference type="AlphaFoldDB" id="A0A402D440"/>
<name>A0A402D440_9BACT</name>
<dbReference type="EMBL" id="AP025739">
    <property type="protein sequence ID" value="BDI31157.1"/>
    <property type="molecule type" value="Genomic_DNA"/>
</dbReference>
<dbReference type="GO" id="GO:0003700">
    <property type="term" value="F:DNA-binding transcription factor activity"/>
    <property type="evidence" value="ECO:0007669"/>
    <property type="project" value="InterPro"/>
</dbReference>
<proteinExistence type="predicted"/>
<evidence type="ECO:0000313" key="2">
    <source>
        <dbReference type="Proteomes" id="UP000287394"/>
    </source>
</evidence>
<dbReference type="PROSITE" id="PS50995">
    <property type="entry name" value="HTH_MARR_2"/>
    <property type="match status" value="1"/>
</dbReference>
<dbReference type="GO" id="GO:0006950">
    <property type="term" value="P:response to stress"/>
    <property type="evidence" value="ECO:0007669"/>
    <property type="project" value="TreeGrafter"/>
</dbReference>
<dbReference type="SUPFAM" id="SSF46785">
    <property type="entry name" value="Winged helix' DNA-binding domain"/>
    <property type="match status" value="1"/>
</dbReference>
<dbReference type="Proteomes" id="UP000287394">
    <property type="component" value="Chromosome"/>
</dbReference>
<organism evidence="1 2">
    <name type="scientific">Capsulimonas corticalis</name>
    <dbReference type="NCBI Taxonomy" id="2219043"/>
    <lineage>
        <taxon>Bacteria</taxon>
        <taxon>Bacillati</taxon>
        <taxon>Armatimonadota</taxon>
        <taxon>Armatimonadia</taxon>
        <taxon>Capsulimonadales</taxon>
        <taxon>Capsulimonadaceae</taxon>
        <taxon>Capsulimonas</taxon>
    </lineage>
</organism>
<dbReference type="InterPro" id="IPR036390">
    <property type="entry name" value="WH_DNA-bd_sf"/>
</dbReference>
<keyword evidence="2" id="KW-1185">Reference proteome</keyword>
<dbReference type="SMART" id="SM00347">
    <property type="entry name" value="HTH_MARR"/>
    <property type="match status" value="1"/>
</dbReference>
<dbReference type="Pfam" id="PF12802">
    <property type="entry name" value="MarR_2"/>
    <property type="match status" value="1"/>
</dbReference>
<sequence length="165" mass="18654">MNSQKNISRTPRSRRKNITDQRQTFGALLRGPYQILSASVYGQMSEVSGGVIRPAHGVVFRTISPDGSRVTEMAEQAQMTKQSMGYLVDYLREHRYVEYKDDPTDGRAKLAHLTPSGLAVQQAAMEKSAELENQVAQLMGPGEMLELRRLLEILNARMMEQTQRR</sequence>
<protein>
    <submittedName>
        <fullName evidence="1">Uncharacterized protein</fullName>
    </submittedName>
</protein>
<dbReference type="Gene3D" id="1.10.10.10">
    <property type="entry name" value="Winged helix-like DNA-binding domain superfamily/Winged helix DNA-binding domain"/>
    <property type="match status" value="1"/>
</dbReference>
<dbReference type="RefSeq" id="WP_119324306.1">
    <property type="nucleotide sequence ID" value="NZ_AP025739.1"/>
</dbReference>
<dbReference type="PANTHER" id="PTHR33164">
    <property type="entry name" value="TRANSCRIPTIONAL REGULATOR, MARR FAMILY"/>
    <property type="match status" value="1"/>
</dbReference>
<accession>A0A402D440</accession>
<dbReference type="InterPro" id="IPR000835">
    <property type="entry name" value="HTH_MarR-typ"/>
</dbReference>
<dbReference type="OrthoDB" id="7427954at2"/>
<dbReference type="InterPro" id="IPR039422">
    <property type="entry name" value="MarR/SlyA-like"/>
</dbReference>
<reference evidence="1 2" key="1">
    <citation type="journal article" date="2019" name="Int. J. Syst. Evol. Microbiol.">
        <title>Capsulimonas corticalis gen. nov., sp. nov., an aerobic capsulated bacterium, of a novel bacterial order, Capsulimonadales ord. nov., of the class Armatimonadia of the phylum Armatimonadetes.</title>
        <authorList>
            <person name="Li J."/>
            <person name="Kudo C."/>
            <person name="Tonouchi A."/>
        </authorList>
    </citation>
    <scope>NUCLEOTIDE SEQUENCE [LARGE SCALE GENOMIC DNA]</scope>
    <source>
        <strain evidence="1 2">AX-7</strain>
    </source>
</reference>